<feature type="transmembrane region" description="Helical" evidence="8">
    <location>
        <begin position="414"/>
        <end position="433"/>
    </location>
</feature>
<evidence type="ECO:0000256" key="4">
    <source>
        <dbReference type="ARBA" id="ARBA00022692"/>
    </source>
</evidence>
<keyword evidence="4 8" id="KW-0812">Transmembrane</keyword>
<dbReference type="PANTHER" id="PTHR13285">
    <property type="entry name" value="ACYLTRANSFERASE"/>
    <property type="match status" value="1"/>
</dbReference>
<dbReference type="GO" id="GO:0016746">
    <property type="term" value="F:acyltransferase activity"/>
    <property type="evidence" value="ECO:0007669"/>
    <property type="project" value="UniProtKB-KW"/>
</dbReference>
<evidence type="ECO:0000256" key="1">
    <source>
        <dbReference type="ARBA" id="ARBA00004651"/>
    </source>
</evidence>
<dbReference type="Proteomes" id="UP000183047">
    <property type="component" value="Unassembled WGS sequence"/>
</dbReference>
<feature type="transmembrane region" description="Helical" evidence="8">
    <location>
        <begin position="28"/>
        <end position="44"/>
    </location>
</feature>
<proteinExistence type="inferred from homology"/>
<evidence type="ECO:0000256" key="6">
    <source>
        <dbReference type="ARBA" id="ARBA00023136"/>
    </source>
</evidence>
<dbReference type="PANTHER" id="PTHR13285:SF18">
    <property type="entry name" value="PROTEIN-CYSTEINE N-PALMITOYLTRANSFERASE RASP"/>
    <property type="match status" value="1"/>
</dbReference>
<keyword evidence="7 9" id="KW-0808">Transferase</keyword>
<dbReference type="Pfam" id="PF03062">
    <property type="entry name" value="MBOAT"/>
    <property type="match status" value="1"/>
</dbReference>
<dbReference type="OrthoDB" id="9805788at2"/>
<dbReference type="InterPro" id="IPR004299">
    <property type="entry name" value="MBOAT_fam"/>
</dbReference>
<dbReference type="InterPro" id="IPR024194">
    <property type="entry name" value="Ac/AlaTfrase_AlgI/DltB"/>
</dbReference>
<dbReference type="InterPro" id="IPR051085">
    <property type="entry name" value="MB_O-acyltransferase"/>
</dbReference>
<keyword evidence="7" id="KW-0012">Acyltransferase</keyword>
<dbReference type="PIRSF" id="PIRSF500217">
    <property type="entry name" value="AlgI"/>
    <property type="match status" value="1"/>
</dbReference>
<comment type="similarity">
    <text evidence="2 7">Belongs to the membrane-bound acyltransferase family.</text>
</comment>
<dbReference type="GO" id="GO:0042121">
    <property type="term" value="P:alginic acid biosynthetic process"/>
    <property type="evidence" value="ECO:0007669"/>
    <property type="project" value="InterPro"/>
</dbReference>
<dbReference type="RefSeq" id="WP_026654395.1">
    <property type="nucleotide sequence ID" value="NZ_FMUR01000005.1"/>
</dbReference>
<evidence type="ECO:0000313" key="10">
    <source>
        <dbReference type="Proteomes" id="UP000183047"/>
    </source>
</evidence>
<name>A0A1G5BVQ4_9FIRM</name>
<keyword evidence="5 8" id="KW-1133">Transmembrane helix</keyword>
<dbReference type="PIRSF" id="PIRSF016636">
    <property type="entry name" value="AlgI_DltB"/>
    <property type="match status" value="1"/>
</dbReference>
<feature type="transmembrane region" description="Helical" evidence="8">
    <location>
        <begin position="445"/>
        <end position="466"/>
    </location>
</feature>
<dbReference type="GO" id="GO:0005886">
    <property type="term" value="C:plasma membrane"/>
    <property type="evidence" value="ECO:0007669"/>
    <property type="project" value="UniProtKB-SubCell"/>
</dbReference>
<feature type="transmembrane region" description="Helical" evidence="8">
    <location>
        <begin position="359"/>
        <end position="376"/>
    </location>
</feature>
<dbReference type="AlphaFoldDB" id="A0A1G5BVQ4"/>
<feature type="transmembrane region" description="Helical" evidence="8">
    <location>
        <begin position="147"/>
        <end position="166"/>
    </location>
</feature>
<comment type="subcellular location">
    <subcellularLocation>
        <location evidence="1">Cell membrane</location>
        <topology evidence="1">Multi-pass membrane protein</topology>
    </subcellularLocation>
</comment>
<evidence type="ECO:0000256" key="3">
    <source>
        <dbReference type="ARBA" id="ARBA00022475"/>
    </source>
</evidence>
<gene>
    <name evidence="9" type="ORF">SAMN02910451_00833</name>
</gene>
<keyword evidence="10" id="KW-1185">Reference proteome</keyword>
<feature type="transmembrane region" description="Helical" evidence="8">
    <location>
        <begin position="117"/>
        <end position="135"/>
    </location>
</feature>
<protein>
    <submittedName>
        <fullName evidence="9">Alginate O-acetyltransferase complex protein AlgI</fullName>
    </submittedName>
</protein>
<evidence type="ECO:0000256" key="5">
    <source>
        <dbReference type="ARBA" id="ARBA00022989"/>
    </source>
</evidence>
<keyword evidence="3 7" id="KW-1003">Cell membrane</keyword>
<evidence type="ECO:0000256" key="7">
    <source>
        <dbReference type="PIRNR" id="PIRNR016636"/>
    </source>
</evidence>
<keyword evidence="6 7" id="KW-0472">Membrane</keyword>
<reference evidence="10" key="1">
    <citation type="submission" date="2016-10" db="EMBL/GenBank/DDBJ databases">
        <authorList>
            <person name="Varghese N."/>
            <person name="Submissions S."/>
        </authorList>
    </citation>
    <scope>NUCLEOTIDE SEQUENCE [LARGE SCALE GENOMIC DNA]</scope>
    <source>
        <strain evidence="10">XBD2006</strain>
    </source>
</reference>
<dbReference type="EMBL" id="FMUR01000005">
    <property type="protein sequence ID" value="SCX94124.1"/>
    <property type="molecule type" value="Genomic_DNA"/>
</dbReference>
<feature type="transmembrane region" description="Helical" evidence="8">
    <location>
        <begin position="6"/>
        <end position="23"/>
    </location>
</feature>
<dbReference type="InterPro" id="IPR028362">
    <property type="entry name" value="AlgI"/>
</dbReference>
<sequence>MLFSSIPFLVYFFPIVFLGYYLLSFSRMAQNIWLLLASLLFYAWGEPVYVFLMIGSILFNSIIAIIIEKVEDSKVKKGLLITSIVGNIAVLFFFKYLGFVFGIINSGFKGLLPDLKIALPIGISFFTFQALSYVVDVYRGVTKAENPFYVGLYIAFFPQLIAGPIVQYNTIAEQIRDRKSSIDKIALGLSRFAVGVGKKIIIANSFGTIADNVFNWSRIGTDKLPVPATLAWLGSIAYSLQLYYDFSAYSDMAIGLGLCFGFKFKENFNYPYIAGSVSEFWKRWHISLTDWFREYVYIPLGGNRVANRDTMVRNLAIVWLLTGIWHGANWTFIIWGMFFFVLQLLERLLDFDNRVHNTFLKHAYTLLIVNFQWVIFRADDIYQAGRFYLNMFGANNNGILSATAFMMFKEYLPVFILGIIFSIPVIPMMNKWFHEHEGSVWHKVYSIAYPVLMLGMIIICVSYLVIGNYNPFIYFNF</sequence>
<accession>A0A1G5BVQ4</accession>
<evidence type="ECO:0000256" key="2">
    <source>
        <dbReference type="ARBA" id="ARBA00010323"/>
    </source>
</evidence>
<feature type="transmembrane region" description="Helical" evidence="8">
    <location>
        <begin position="79"/>
        <end position="105"/>
    </location>
</feature>
<evidence type="ECO:0000313" key="9">
    <source>
        <dbReference type="EMBL" id="SCX94124.1"/>
    </source>
</evidence>
<organism evidence="9 10">
    <name type="scientific">Butyrivibrio hungatei</name>
    <dbReference type="NCBI Taxonomy" id="185008"/>
    <lineage>
        <taxon>Bacteria</taxon>
        <taxon>Bacillati</taxon>
        <taxon>Bacillota</taxon>
        <taxon>Clostridia</taxon>
        <taxon>Lachnospirales</taxon>
        <taxon>Lachnospiraceae</taxon>
        <taxon>Butyrivibrio</taxon>
    </lineage>
</organism>
<evidence type="ECO:0000256" key="8">
    <source>
        <dbReference type="SAM" id="Phobius"/>
    </source>
</evidence>
<feature type="transmembrane region" description="Helical" evidence="8">
    <location>
        <begin position="317"/>
        <end position="339"/>
    </location>
</feature>